<evidence type="ECO:0000313" key="6">
    <source>
        <dbReference type="Proteomes" id="UP000274073"/>
    </source>
</evidence>
<dbReference type="SMART" id="SM00028">
    <property type="entry name" value="TPR"/>
    <property type="match status" value="3"/>
</dbReference>
<dbReference type="EMBL" id="CP033915">
    <property type="protein sequence ID" value="AZA88600.1"/>
    <property type="molecule type" value="Genomic_DNA"/>
</dbReference>
<dbReference type="Proteomes" id="UP000274073">
    <property type="component" value="Chromosome"/>
</dbReference>
<keyword evidence="1" id="KW-0677">Repeat</keyword>
<dbReference type="RefSeq" id="WP_066434947.1">
    <property type="nucleotide sequence ID" value="NZ_CP033912.1"/>
</dbReference>
<dbReference type="Proteomes" id="UP000281741">
    <property type="component" value="Chromosome"/>
</dbReference>
<accession>A0AAD0YGG5</accession>
<evidence type="ECO:0008006" key="8">
    <source>
        <dbReference type="Google" id="ProtNLM"/>
    </source>
</evidence>
<keyword evidence="7" id="KW-1185">Reference proteome</keyword>
<evidence type="ECO:0000313" key="7">
    <source>
        <dbReference type="Proteomes" id="UP000281741"/>
    </source>
</evidence>
<evidence type="ECO:0000313" key="4">
    <source>
        <dbReference type="EMBL" id="AZA88600.1"/>
    </source>
</evidence>
<evidence type="ECO:0000313" key="5">
    <source>
        <dbReference type="EMBL" id="AZA97143.1"/>
    </source>
</evidence>
<reference evidence="6 7" key="1">
    <citation type="submission" date="2018-11" db="EMBL/GenBank/DDBJ databases">
        <title>Proposal to divide the Flavobacteriaceae and reorganize its genera based on Amino Acid Identity values calculated from whole genome sequences.</title>
        <authorList>
            <person name="Nicholson A.C."/>
            <person name="Gulvik C.A."/>
            <person name="Whitney A.M."/>
            <person name="Humrighouse B.W."/>
            <person name="Bell M."/>
            <person name="Holmes B."/>
            <person name="Steigerwalt A.G."/>
            <person name="Villarma A."/>
            <person name="Sheth M."/>
            <person name="Batra D."/>
            <person name="Pryor J."/>
            <person name="Bernardet J.-F."/>
            <person name="Hugo C."/>
            <person name="Kampfer P."/>
            <person name="Newman J."/>
            <person name="McQuiston J.R."/>
        </authorList>
    </citation>
    <scope>NUCLEOTIDE SEQUENCE [LARGE SCALE GENOMIC DNA]</scope>
    <source>
        <strain evidence="4 6">G0207</strain>
        <strain evidence="5 7">H5143</strain>
    </source>
</reference>
<name>A0AAD0YGG5_9FLAO</name>
<dbReference type="PANTHER" id="PTHR44186:SF1">
    <property type="entry name" value="BARDET-BIEDL SYNDROME 4 PROTEIN"/>
    <property type="match status" value="1"/>
</dbReference>
<dbReference type="Gene3D" id="1.25.40.10">
    <property type="entry name" value="Tetratricopeptide repeat domain"/>
    <property type="match status" value="1"/>
</dbReference>
<keyword evidence="2" id="KW-0802">TPR repeat</keyword>
<dbReference type="AlphaFoldDB" id="A0AAD0YGG5"/>
<proteinExistence type="predicted"/>
<dbReference type="Pfam" id="PF13181">
    <property type="entry name" value="TPR_8"/>
    <property type="match status" value="2"/>
</dbReference>
<protein>
    <recommendedName>
        <fullName evidence="8">Tetratricopeptide repeat protein</fullName>
    </recommendedName>
</protein>
<dbReference type="InterPro" id="IPR019734">
    <property type="entry name" value="TPR_rpt"/>
</dbReference>
<sequence>MKKIVVTLLIAVSFNISAQNSKVFSSSYAHESKKEYAEAIKDMEGIDSGNNYYSKVRLGWLHYINGNNTKSVEYYKAAITIKPKAIEPLLGIAGPLYTLQKWTELKGIYTKILSIDPNNTTALYRLALTNYYAKDYPAAEAQAAKMLTMYPFDFDTNLLMGGIKLSLGKISEAKGFYETALLAKPDDKTAMETLQSLK</sequence>
<dbReference type="SUPFAM" id="SSF48452">
    <property type="entry name" value="TPR-like"/>
    <property type="match status" value="1"/>
</dbReference>
<feature type="signal peptide" evidence="3">
    <location>
        <begin position="1"/>
        <end position="18"/>
    </location>
</feature>
<dbReference type="InterPro" id="IPR011990">
    <property type="entry name" value="TPR-like_helical_dom_sf"/>
</dbReference>
<dbReference type="EMBL" id="CP033912">
    <property type="protein sequence ID" value="AZA97143.1"/>
    <property type="molecule type" value="Genomic_DNA"/>
</dbReference>
<keyword evidence="3" id="KW-0732">Signal</keyword>
<dbReference type="PANTHER" id="PTHR44186">
    <property type="match status" value="1"/>
</dbReference>
<evidence type="ECO:0000256" key="3">
    <source>
        <dbReference type="SAM" id="SignalP"/>
    </source>
</evidence>
<feature type="chain" id="PRO_5041925224" description="Tetratricopeptide repeat protein" evidence="3">
    <location>
        <begin position="19"/>
        <end position="198"/>
    </location>
</feature>
<organism evidence="4 6">
    <name type="scientific">Chryseobacterium shandongense</name>
    <dbReference type="NCBI Taxonomy" id="1493872"/>
    <lineage>
        <taxon>Bacteria</taxon>
        <taxon>Pseudomonadati</taxon>
        <taxon>Bacteroidota</taxon>
        <taxon>Flavobacteriia</taxon>
        <taxon>Flavobacteriales</taxon>
        <taxon>Weeksellaceae</taxon>
        <taxon>Chryseobacterium group</taxon>
        <taxon>Chryseobacterium</taxon>
    </lineage>
</organism>
<gene>
    <name evidence="4" type="ORF">EG349_18425</name>
    <name evidence="5" type="ORF">EG353_17130</name>
</gene>
<evidence type="ECO:0000256" key="1">
    <source>
        <dbReference type="ARBA" id="ARBA00022737"/>
    </source>
</evidence>
<evidence type="ECO:0000256" key="2">
    <source>
        <dbReference type="ARBA" id="ARBA00022803"/>
    </source>
</evidence>